<dbReference type="Proteomes" id="UP000694569">
    <property type="component" value="Unplaced"/>
</dbReference>
<evidence type="ECO:0000256" key="5">
    <source>
        <dbReference type="ARBA" id="ARBA00022801"/>
    </source>
</evidence>
<evidence type="ECO:0000256" key="2">
    <source>
        <dbReference type="ARBA" id="ARBA00004479"/>
    </source>
</evidence>
<feature type="binding site" evidence="11">
    <location>
        <position position="331"/>
    </location>
    <ligand>
        <name>Zn(2+)</name>
        <dbReference type="ChEBI" id="CHEBI:29105"/>
        <note>catalytic</note>
    </ligand>
</feature>
<dbReference type="Pfam" id="PF01562">
    <property type="entry name" value="Pep_M12B_propep"/>
    <property type="match status" value="1"/>
</dbReference>
<feature type="transmembrane region" description="Helical" evidence="13">
    <location>
        <begin position="645"/>
        <end position="668"/>
    </location>
</feature>
<keyword evidence="4 11" id="KW-0479">Metal-binding</keyword>
<dbReference type="FunFam" id="4.10.70.10:FF:000001">
    <property type="entry name" value="Disintegrin and metalloproteinase domain-containing protein 22"/>
    <property type="match status" value="1"/>
</dbReference>
<feature type="signal peptide" evidence="14">
    <location>
        <begin position="1"/>
        <end position="18"/>
    </location>
</feature>
<feature type="binding site" evidence="11">
    <location>
        <position position="337"/>
    </location>
    <ligand>
        <name>Zn(2+)</name>
        <dbReference type="ChEBI" id="CHEBI:29105"/>
        <note>catalytic</note>
    </ligand>
</feature>
<comment type="cofactor">
    <cofactor evidence="1">
        <name>Zn(2+)</name>
        <dbReference type="ChEBI" id="CHEBI:29105"/>
    </cofactor>
</comment>
<keyword evidence="14" id="KW-0732">Signal</keyword>
<evidence type="ECO:0000313" key="17">
    <source>
        <dbReference type="Ensembl" id="ENSLLEP00000021212.1"/>
    </source>
</evidence>
<evidence type="ECO:0000256" key="14">
    <source>
        <dbReference type="SAM" id="SignalP"/>
    </source>
</evidence>
<dbReference type="GeneTree" id="ENSGT00940000156716"/>
<dbReference type="PROSITE" id="PS50214">
    <property type="entry name" value="DISINTEGRIN_2"/>
    <property type="match status" value="1"/>
</dbReference>
<proteinExistence type="predicted"/>
<dbReference type="OrthoDB" id="5951731at2759"/>
<evidence type="ECO:0000256" key="11">
    <source>
        <dbReference type="PROSITE-ProRule" id="PRU00276"/>
    </source>
</evidence>
<evidence type="ECO:0000256" key="1">
    <source>
        <dbReference type="ARBA" id="ARBA00001947"/>
    </source>
</evidence>
<keyword evidence="3 13" id="KW-0812">Transmembrane</keyword>
<sequence>MLHPVLLLAGVLGCQVLASDRLPKGQNYEVVIPQKLHTQHKRDTESKHPDVVHYRLHIEGEPLVMQLEKTEGLVCENYTETTYLEDGTPVTTRAEIQDHCYYQGHVKNDKESMVAISTCNGISGVIHTRGRRFLIEPLKLTDTEEHAVFEPQDDTPKTCGVTNTTWLEEKVTKSSRSRSNIEQLTFYKSQKFVKLCLVVDNSMFVKYNRSTALLKQRLYEIVNYVNLVYKVLTTFVTLTGIEIWDKQDLIEMTSDSSALLSRFSTWRKNNLIPRKPNDNAQLISDMDFNGATVGLAYMATMCSDLHSAGVIQDHSKPSTSVGATVAHEMGHNLGMSHDSSSCICNGDSCIMAASLSYKTPQEFSSCSQENFQTFCYQNMPQCMRTGVDKTEILTPPVCGNKITELGEECDCGTKEECSNPCCDAAICKLKANAKCAVGECCEDCQIKKVGAVCRPMKDDCDLTDMCDGKSAVCPSDRFRVNGYSCRNDEGYCYNGKCPTLQNQCVSLWGASSQVGEDSCFDVNRRGVNYGYCTEKDKIYSPCEPKDVKCGVLFCFGGTNSPKATVAEFSKCKAVLADFGMVENGTRCNDGMVCQSGKCVSIESAYRSTDCSAKCPEHAVCDHELKCQCEEGWAPPHCDSSSSTNIIIIVVVVLLAVAVIIGIVLLVVFRKRRAQRKQSTLPTVSGATNPTFSTQGRKKPDIHISTPEMTTRNLLQSTPPPPPPKIQKPQGSHAPPGYKAPTYSVASTKVLFEKEGIKKPTTAPPPVPVPVPVPVPSKPTPPPKAMKPPAKN</sequence>
<evidence type="ECO:0000259" key="16">
    <source>
        <dbReference type="PROSITE" id="PS50215"/>
    </source>
</evidence>
<dbReference type="Pfam" id="PF00200">
    <property type="entry name" value="Disintegrin"/>
    <property type="match status" value="1"/>
</dbReference>
<evidence type="ECO:0008006" key="19">
    <source>
        <dbReference type="Google" id="ProtNLM"/>
    </source>
</evidence>
<dbReference type="InterPro" id="IPR001762">
    <property type="entry name" value="Disintegrin_dom"/>
</dbReference>
<name>A0A8C5PGE9_9ANUR</name>
<dbReference type="InterPro" id="IPR002870">
    <property type="entry name" value="Peptidase_M12B_N"/>
</dbReference>
<dbReference type="SMART" id="SM00050">
    <property type="entry name" value="DISIN"/>
    <property type="match status" value="1"/>
</dbReference>
<feature type="chain" id="PRO_5034120098" description="Metalloproteinase" evidence="14">
    <location>
        <begin position="19"/>
        <end position="791"/>
    </location>
</feature>
<reference evidence="17" key="2">
    <citation type="submission" date="2025-09" db="UniProtKB">
        <authorList>
            <consortium name="Ensembl"/>
        </authorList>
    </citation>
    <scope>IDENTIFICATION</scope>
</reference>
<evidence type="ECO:0000259" key="15">
    <source>
        <dbReference type="PROSITE" id="PS50214"/>
    </source>
</evidence>
<accession>A0A8C5PGE9</accession>
<dbReference type="PROSITE" id="PS00427">
    <property type="entry name" value="DISINTEGRIN_1"/>
    <property type="match status" value="1"/>
</dbReference>
<evidence type="ECO:0000256" key="9">
    <source>
        <dbReference type="ARBA" id="ARBA00023157"/>
    </source>
</evidence>
<evidence type="ECO:0000313" key="18">
    <source>
        <dbReference type="Proteomes" id="UP000694569"/>
    </source>
</evidence>
<reference evidence="17" key="1">
    <citation type="submission" date="2025-08" db="UniProtKB">
        <authorList>
            <consortium name="Ensembl"/>
        </authorList>
    </citation>
    <scope>IDENTIFICATION</scope>
</reference>
<evidence type="ECO:0000256" key="4">
    <source>
        <dbReference type="ARBA" id="ARBA00022723"/>
    </source>
</evidence>
<dbReference type="Pfam" id="PF08516">
    <property type="entry name" value="ADAM_CR"/>
    <property type="match status" value="1"/>
</dbReference>
<evidence type="ECO:0000256" key="10">
    <source>
        <dbReference type="PROSITE-ProRule" id="PRU00068"/>
    </source>
</evidence>
<dbReference type="InterPro" id="IPR018358">
    <property type="entry name" value="Disintegrin_CS"/>
</dbReference>
<evidence type="ECO:0000256" key="7">
    <source>
        <dbReference type="ARBA" id="ARBA00022989"/>
    </source>
</evidence>
<feature type="domain" description="Disintegrin" evidence="15">
    <location>
        <begin position="395"/>
        <end position="481"/>
    </location>
</feature>
<keyword evidence="18" id="KW-1185">Reference proteome</keyword>
<protein>
    <recommendedName>
        <fullName evidence="19">Metalloproteinase</fullName>
    </recommendedName>
</protein>
<dbReference type="Ensembl" id="ENSLLET00000022030.1">
    <property type="protein sequence ID" value="ENSLLEP00000021212.1"/>
    <property type="gene ID" value="ENSLLEG00000013422.1"/>
</dbReference>
<evidence type="ECO:0000256" key="8">
    <source>
        <dbReference type="ARBA" id="ARBA00023136"/>
    </source>
</evidence>
<feature type="disulfide bond" evidence="10">
    <location>
        <begin position="453"/>
        <end position="473"/>
    </location>
</feature>
<dbReference type="Gene3D" id="3.40.390.10">
    <property type="entry name" value="Collagenase (Catalytic Domain)"/>
    <property type="match status" value="1"/>
</dbReference>
<dbReference type="GO" id="GO:0005886">
    <property type="term" value="C:plasma membrane"/>
    <property type="evidence" value="ECO:0007669"/>
    <property type="project" value="TreeGrafter"/>
</dbReference>
<dbReference type="GO" id="GO:0046872">
    <property type="term" value="F:metal ion binding"/>
    <property type="evidence" value="ECO:0007669"/>
    <property type="project" value="UniProtKB-KW"/>
</dbReference>
<dbReference type="SMART" id="SM00608">
    <property type="entry name" value="ACR"/>
    <property type="match status" value="1"/>
</dbReference>
<dbReference type="GO" id="GO:0004222">
    <property type="term" value="F:metalloendopeptidase activity"/>
    <property type="evidence" value="ECO:0007669"/>
    <property type="project" value="InterPro"/>
</dbReference>
<feature type="compositionally biased region" description="Polar residues" evidence="12">
    <location>
        <begin position="676"/>
        <end position="694"/>
    </location>
</feature>
<dbReference type="InterPro" id="IPR036436">
    <property type="entry name" value="Disintegrin_dom_sf"/>
</dbReference>
<dbReference type="GO" id="GO:0006508">
    <property type="term" value="P:proteolysis"/>
    <property type="evidence" value="ECO:0007669"/>
    <property type="project" value="InterPro"/>
</dbReference>
<dbReference type="InterPro" id="IPR006586">
    <property type="entry name" value="ADAM_Cys-rich"/>
</dbReference>
<evidence type="ECO:0000256" key="3">
    <source>
        <dbReference type="ARBA" id="ARBA00022692"/>
    </source>
</evidence>
<dbReference type="PRINTS" id="PR00289">
    <property type="entry name" value="DISINTEGRIN"/>
</dbReference>
<dbReference type="InterPro" id="IPR000742">
    <property type="entry name" value="EGF"/>
</dbReference>
<dbReference type="PANTHER" id="PTHR11905:SF32">
    <property type="entry name" value="DISINTEGRIN AND METALLOPROTEINASE DOMAIN-CONTAINING PROTEIN 28"/>
    <property type="match status" value="1"/>
</dbReference>
<dbReference type="FunFam" id="3.40.390.10:FF:000002">
    <property type="entry name" value="Disintegrin and metalloproteinase domain-containing protein 22"/>
    <property type="match status" value="1"/>
</dbReference>
<feature type="disulfide bond" evidence="11">
    <location>
        <begin position="302"/>
        <end position="382"/>
    </location>
</feature>
<keyword evidence="9 11" id="KW-1015">Disulfide bond</keyword>
<feature type="active site" evidence="11">
    <location>
        <position position="328"/>
    </location>
</feature>
<dbReference type="SUPFAM" id="SSF57552">
    <property type="entry name" value="Blood coagulation inhibitor (disintegrin)"/>
    <property type="match status" value="1"/>
</dbReference>
<feature type="compositionally biased region" description="Pro residues" evidence="12">
    <location>
        <begin position="761"/>
        <end position="791"/>
    </location>
</feature>
<feature type="disulfide bond" evidence="11">
    <location>
        <begin position="344"/>
        <end position="349"/>
    </location>
</feature>
<feature type="disulfide bond" evidence="11">
    <location>
        <begin position="342"/>
        <end position="366"/>
    </location>
</feature>
<comment type="subcellular location">
    <subcellularLocation>
        <location evidence="2">Membrane</location>
        <topology evidence="2">Single-pass type I membrane protein</topology>
    </subcellularLocation>
</comment>
<organism evidence="17 18">
    <name type="scientific">Leptobrachium leishanense</name>
    <name type="common">Leishan spiny toad</name>
    <dbReference type="NCBI Taxonomy" id="445787"/>
    <lineage>
        <taxon>Eukaryota</taxon>
        <taxon>Metazoa</taxon>
        <taxon>Chordata</taxon>
        <taxon>Craniata</taxon>
        <taxon>Vertebrata</taxon>
        <taxon>Euteleostomi</taxon>
        <taxon>Amphibia</taxon>
        <taxon>Batrachia</taxon>
        <taxon>Anura</taxon>
        <taxon>Pelobatoidea</taxon>
        <taxon>Megophryidae</taxon>
        <taxon>Leptobrachium</taxon>
    </lineage>
</organism>
<feature type="region of interest" description="Disordered" evidence="12">
    <location>
        <begin position="755"/>
        <end position="791"/>
    </location>
</feature>
<keyword evidence="8 13" id="KW-0472">Membrane</keyword>
<feature type="domain" description="Peptidase M12B" evidence="16">
    <location>
        <begin position="191"/>
        <end position="387"/>
    </location>
</feature>
<dbReference type="InterPro" id="IPR001590">
    <property type="entry name" value="Peptidase_M12B"/>
</dbReference>
<dbReference type="CDD" id="cd04269">
    <property type="entry name" value="ZnMc_adamalysin_II_like"/>
    <property type="match status" value="1"/>
</dbReference>
<evidence type="ECO:0000256" key="13">
    <source>
        <dbReference type="SAM" id="Phobius"/>
    </source>
</evidence>
<evidence type="ECO:0000256" key="6">
    <source>
        <dbReference type="ARBA" id="ARBA00022833"/>
    </source>
</evidence>
<dbReference type="InterPro" id="IPR034027">
    <property type="entry name" value="Reprolysin_adamalysin"/>
</dbReference>
<dbReference type="SUPFAM" id="SSF55486">
    <property type="entry name" value="Metalloproteases ('zincins'), catalytic domain"/>
    <property type="match status" value="1"/>
</dbReference>
<dbReference type="PROSITE" id="PS01186">
    <property type="entry name" value="EGF_2"/>
    <property type="match status" value="1"/>
</dbReference>
<feature type="region of interest" description="Disordered" evidence="12">
    <location>
        <begin position="676"/>
        <end position="740"/>
    </location>
</feature>
<feature type="binding site" evidence="11">
    <location>
        <position position="327"/>
    </location>
    <ligand>
        <name>Zn(2+)</name>
        <dbReference type="ChEBI" id="CHEBI:29105"/>
        <note>catalytic</note>
    </ligand>
</feature>
<evidence type="ECO:0000256" key="12">
    <source>
        <dbReference type="SAM" id="MobiDB-lite"/>
    </source>
</evidence>
<feature type="compositionally biased region" description="Polar residues" evidence="12">
    <location>
        <begin position="706"/>
        <end position="716"/>
    </location>
</feature>
<dbReference type="AlphaFoldDB" id="A0A8C5PGE9"/>
<dbReference type="Pfam" id="PF01421">
    <property type="entry name" value="Reprolysin"/>
    <property type="match status" value="1"/>
</dbReference>
<keyword evidence="5" id="KW-0378">Hydrolase</keyword>
<dbReference type="PANTHER" id="PTHR11905">
    <property type="entry name" value="ADAM A DISINTEGRIN AND METALLOPROTEASE DOMAIN"/>
    <property type="match status" value="1"/>
</dbReference>
<keyword evidence="7 13" id="KW-1133">Transmembrane helix</keyword>
<dbReference type="PROSITE" id="PS50215">
    <property type="entry name" value="ADAM_MEPRO"/>
    <property type="match status" value="1"/>
</dbReference>
<keyword evidence="6 11" id="KW-0862">Zinc</keyword>
<dbReference type="Gene3D" id="4.10.70.10">
    <property type="entry name" value="Disintegrin domain"/>
    <property type="match status" value="1"/>
</dbReference>
<dbReference type="InterPro" id="IPR024079">
    <property type="entry name" value="MetalloPept_cat_dom_sf"/>
</dbReference>